<keyword evidence="1" id="KW-0966">Cell projection</keyword>
<reference evidence="1 2" key="1">
    <citation type="submission" date="2019-04" db="EMBL/GenBank/DDBJ databases">
        <title>Salinimonas iocasae sp. nov., a halophilic bacterium isolated from the outer tube casing of tubeworms in Okinawa Trough.</title>
        <authorList>
            <person name="Zhang H."/>
            <person name="Wang H."/>
            <person name="Li C."/>
        </authorList>
    </citation>
    <scope>NUCLEOTIDE SEQUENCE [LARGE SCALE GENOMIC DNA]</scope>
    <source>
        <strain evidence="1 2">KX18D6</strain>
    </source>
</reference>
<protein>
    <submittedName>
        <fullName evidence="1">Flagellar protein FlaG</fullName>
    </submittedName>
</protein>
<dbReference type="AlphaFoldDB" id="A0A5B7YFG4"/>
<keyword evidence="1" id="KW-0282">Flagellum</keyword>
<dbReference type="Gene3D" id="3.30.160.170">
    <property type="entry name" value="FlaG-like"/>
    <property type="match status" value="1"/>
</dbReference>
<dbReference type="InterPro" id="IPR005186">
    <property type="entry name" value="FlaG"/>
</dbReference>
<keyword evidence="2" id="KW-1185">Reference proteome</keyword>
<dbReference type="OrthoDB" id="5741693at2"/>
<organism evidence="1 2">
    <name type="scientific">Salinimonas iocasae</name>
    <dbReference type="NCBI Taxonomy" id="2572577"/>
    <lineage>
        <taxon>Bacteria</taxon>
        <taxon>Pseudomonadati</taxon>
        <taxon>Pseudomonadota</taxon>
        <taxon>Gammaproteobacteria</taxon>
        <taxon>Alteromonadales</taxon>
        <taxon>Alteromonadaceae</taxon>
        <taxon>Alteromonas/Salinimonas group</taxon>
        <taxon>Salinimonas</taxon>
    </lineage>
</organism>
<dbReference type="Proteomes" id="UP000304912">
    <property type="component" value="Chromosome"/>
</dbReference>
<evidence type="ECO:0000313" key="2">
    <source>
        <dbReference type="Proteomes" id="UP000304912"/>
    </source>
</evidence>
<proteinExistence type="predicted"/>
<dbReference type="EMBL" id="CP039852">
    <property type="protein sequence ID" value="QCZ94278.1"/>
    <property type="molecule type" value="Genomic_DNA"/>
</dbReference>
<keyword evidence="1" id="KW-0969">Cilium</keyword>
<dbReference type="RefSeq" id="WP_139757018.1">
    <property type="nucleotide sequence ID" value="NZ_CP039852.1"/>
</dbReference>
<dbReference type="InterPro" id="IPR035924">
    <property type="entry name" value="FlaG-like_sf"/>
</dbReference>
<dbReference type="SUPFAM" id="SSF160214">
    <property type="entry name" value="FlaG-like"/>
    <property type="match status" value="1"/>
</dbReference>
<dbReference type="Pfam" id="PF03646">
    <property type="entry name" value="FlaG"/>
    <property type="match status" value="1"/>
</dbReference>
<accession>A0A5B7YFG4</accession>
<gene>
    <name evidence="1" type="ORF">FBQ74_12700</name>
</gene>
<dbReference type="KEGG" id="salk:FBQ74_12700"/>
<name>A0A5B7YFG4_9ALTE</name>
<evidence type="ECO:0000313" key="1">
    <source>
        <dbReference type="EMBL" id="QCZ94278.1"/>
    </source>
</evidence>
<sequence length="159" mass="17673">MAVNDSTDIKSYPLMTGDNSFSARASLDKITAVKESQLRPEKASPVNITVSEFSNDVSKKPISEEPDKQLILERLSTINEQFPLKATSLIFEFDDANDPPIIKVVDKESGDIIRELPPKELREIAKALSDIADSLKEQAHNLHGEQETHASGIFINERL</sequence>